<evidence type="ECO:0000256" key="13">
    <source>
        <dbReference type="SAM" id="SignalP"/>
    </source>
</evidence>
<evidence type="ECO:0000256" key="11">
    <source>
        <dbReference type="HAMAP-Rule" id="MF_01145"/>
    </source>
</evidence>
<dbReference type="SUPFAM" id="SSF109998">
    <property type="entry name" value="Triger factor/SurA peptide-binding domain-like"/>
    <property type="match status" value="1"/>
</dbReference>
<keyword evidence="9 11" id="KW-0413">Isomerase</keyword>
<proteinExistence type="inferred from homology"/>
<comment type="catalytic activity">
    <reaction evidence="1 11">
        <text>[protein]-peptidylproline (omega=180) = [protein]-peptidylproline (omega=0)</text>
        <dbReference type="Rhea" id="RHEA:16237"/>
        <dbReference type="Rhea" id="RHEA-COMP:10747"/>
        <dbReference type="Rhea" id="RHEA-COMP:10748"/>
        <dbReference type="ChEBI" id="CHEBI:83833"/>
        <dbReference type="ChEBI" id="CHEBI:83834"/>
        <dbReference type="EC" id="5.2.1.8"/>
    </reaction>
</comment>
<dbReference type="InterPro" id="IPR023058">
    <property type="entry name" value="PPIase_PpiC_CS"/>
</dbReference>
<dbReference type="EC" id="5.2.1.8" evidence="11"/>
<evidence type="ECO:0000256" key="10">
    <source>
        <dbReference type="ARBA" id="ARBA00023288"/>
    </source>
</evidence>
<dbReference type="InterPro" id="IPR023059">
    <property type="entry name" value="Foldase_PrsA"/>
</dbReference>
<evidence type="ECO:0000256" key="2">
    <source>
        <dbReference type="ARBA" id="ARBA00004193"/>
    </source>
</evidence>
<reference evidence="15 16" key="1">
    <citation type="submission" date="2021-03" db="EMBL/GenBank/DDBJ databases">
        <title>Genomic Encyclopedia of Type Strains, Phase IV (KMG-IV): sequencing the most valuable type-strain genomes for metagenomic binning, comparative biology and taxonomic classification.</title>
        <authorList>
            <person name="Goeker M."/>
        </authorList>
    </citation>
    <scope>NUCLEOTIDE SEQUENCE [LARGE SCALE GENOMIC DNA]</scope>
    <source>
        <strain evidence="15 16">DSM 25609</strain>
    </source>
</reference>
<evidence type="ECO:0000256" key="5">
    <source>
        <dbReference type="ARBA" id="ARBA00022729"/>
    </source>
</evidence>
<keyword evidence="10 11" id="KW-0449">Lipoprotein</keyword>
<dbReference type="InterPro" id="IPR046357">
    <property type="entry name" value="PPIase_dom_sf"/>
</dbReference>
<dbReference type="Gene3D" id="3.10.50.40">
    <property type="match status" value="1"/>
</dbReference>
<dbReference type="InterPro" id="IPR027304">
    <property type="entry name" value="Trigger_fact/SurA_dom_sf"/>
</dbReference>
<evidence type="ECO:0000256" key="4">
    <source>
        <dbReference type="ARBA" id="ARBA00022475"/>
    </source>
</evidence>
<evidence type="ECO:0000313" key="16">
    <source>
        <dbReference type="Proteomes" id="UP001519345"/>
    </source>
</evidence>
<feature type="domain" description="PpiC" evidence="14">
    <location>
        <begin position="138"/>
        <end position="227"/>
    </location>
</feature>
<dbReference type="PROSITE" id="PS01096">
    <property type="entry name" value="PPIC_PPIASE_1"/>
    <property type="match status" value="1"/>
</dbReference>
<evidence type="ECO:0000256" key="3">
    <source>
        <dbReference type="ARBA" id="ARBA00006071"/>
    </source>
</evidence>
<keyword evidence="6 11" id="KW-0697">Rotamase</keyword>
<keyword evidence="5 11" id="KW-0732">Signal</keyword>
<evidence type="ECO:0000256" key="8">
    <source>
        <dbReference type="ARBA" id="ARBA00023139"/>
    </source>
</evidence>
<keyword evidence="16" id="KW-1185">Reference proteome</keyword>
<dbReference type="Pfam" id="PF13616">
    <property type="entry name" value="Rotamase_3"/>
    <property type="match status" value="1"/>
</dbReference>
<dbReference type="SUPFAM" id="SSF54534">
    <property type="entry name" value="FKBP-like"/>
    <property type="match status" value="1"/>
</dbReference>
<dbReference type="PROSITE" id="PS50198">
    <property type="entry name" value="PPIC_PPIASE_2"/>
    <property type="match status" value="1"/>
</dbReference>
<evidence type="ECO:0000256" key="6">
    <source>
        <dbReference type="ARBA" id="ARBA00023110"/>
    </source>
</evidence>
<dbReference type="RefSeq" id="WP_209462197.1">
    <property type="nucleotide sequence ID" value="NZ_CP110224.1"/>
</dbReference>
<keyword evidence="12" id="KW-0175">Coiled coil</keyword>
<gene>
    <name evidence="11" type="primary">prsA</name>
    <name evidence="15" type="ORF">J2Z83_001079</name>
</gene>
<comment type="subcellular location">
    <subcellularLocation>
        <location evidence="2 11">Cell membrane</location>
        <topology evidence="2 11">Lipid-anchor</topology>
    </subcellularLocation>
</comment>
<evidence type="ECO:0000256" key="9">
    <source>
        <dbReference type="ARBA" id="ARBA00023235"/>
    </source>
</evidence>
<dbReference type="InterPro" id="IPR000297">
    <property type="entry name" value="PPIase_PpiC"/>
</dbReference>
<evidence type="ECO:0000256" key="1">
    <source>
        <dbReference type="ARBA" id="ARBA00000971"/>
    </source>
</evidence>
<keyword evidence="4 11" id="KW-1003">Cell membrane</keyword>
<dbReference type="PANTHER" id="PTHR47245">
    <property type="entry name" value="PEPTIDYLPROLYL ISOMERASE"/>
    <property type="match status" value="1"/>
</dbReference>
<feature type="chain" id="PRO_5045638772" description="Foldase protein PrsA" evidence="13">
    <location>
        <begin position="19"/>
        <end position="291"/>
    </location>
</feature>
<protein>
    <recommendedName>
        <fullName evidence="11">Foldase protein PrsA</fullName>
        <ecNumber evidence="11">5.2.1.8</ecNumber>
    </recommendedName>
</protein>
<dbReference type="GO" id="GO:0003755">
    <property type="term" value="F:peptidyl-prolyl cis-trans isomerase activity"/>
    <property type="evidence" value="ECO:0007669"/>
    <property type="project" value="UniProtKB-EC"/>
</dbReference>
<accession>A0ABS4IF65</accession>
<dbReference type="PROSITE" id="PS51257">
    <property type="entry name" value="PROKAR_LIPOPROTEIN"/>
    <property type="match status" value="1"/>
</dbReference>
<organism evidence="15 16">
    <name type="scientific">Virgibacillus natechei</name>
    <dbReference type="NCBI Taxonomy" id="1216297"/>
    <lineage>
        <taxon>Bacteria</taxon>
        <taxon>Bacillati</taxon>
        <taxon>Bacillota</taxon>
        <taxon>Bacilli</taxon>
        <taxon>Bacillales</taxon>
        <taxon>Bacillaceae</taxon>
        <taxon>Virgibacillus</taxon>
    </lineage>
</organism>
<keyword evidence="7 11" id="KW-0472">Membrane</keyword>
<comment type="function">
    <text evidence="11">Plays a major role in protein secretion by helping the post-translocational extracellular folding of several secreted proteins.</text>
</comment>
<evidence type="ECO:0000313" key="15">
    <source>
        <dbReference type="EMBL" id="MBP1968976.1"/>
    </source>
</evidence>
<feature type="coiled-coil region" evidence="12">
    <location>
        <begin position="221"/>
        <end position="266"/>
    </location>
</feature>
<dbReference type="EMBL" id="JAGGKX010000004">
    <property type="protein sequence ID" value="MBP1968976.1"/>
    <property type="molecule type" value="Genomic_DNA"/>
</dbReference>
<evidence type="ECO:0000259" key="14">
    <source>
        <dbReference type="PROSITE" id="PS50198"/>
    </source>
</evidence>
<name>A0ABS4IF65_9BACI</name>
<evidence type="ECO:0000256" key="12">
    <source>
        <dbReference type="SAM" id="Coils"/>
    </source>
</evidence>
<keyword evidence="8 11" id="KW-0564">Palmitate</keyword>
<sequence length="291" mass="32751">MKKLAFAATLTASVIALAACTSDSDDDVVVETNVGSITQEEFYEELKDRHGESLLNELVTVQVLESNYDVDESLIDDEVETAKEELGEQFEMALQQQGIADEDEYREFIRIGMLQEAALTEDIEISDEEIQEEYERRNTEVNAQHILVEDEETADEVRSELDEGADFAELASEHSIDGSAEQGGDLGFFARGEMVPEFEEAAFDMDEGEISDPVNTQHGFHIIQVNEKREAEESLEEMEDEIRNDLAAQQIDQAEAQQKINNLMEEAEIDVKLEEFEDIFEPIEPAEPAEG</sequence>
<dbReference type="InterPro" id="IPR050245">
    <property type="entry name" value="PrsA_foldase"/>
</dbReference>
<evidence type="ECO:0000256" key="7">
    <source>
        <dbReference type="ARBA" id="ARBA00023136"/>
    </source>
</evidence>
<comment type="caution">
    <text evidence="15">The sequence shown here is derived from an EMBL/GenBank/DDBJ whole genome shotgun (WGS) entry which is preliminary data.</text>
</comment>
<dbReference type="Proteomes" id="UP001519345">
    <property type="component" value="Unassembled WGS sequence"/>
</dbReference>
<feature type="signal peptide" evidence="13">
    <location>
        <begin position="1"/>
        <end position="18"/>
    </location>
</feature>
<comment type="similarity">
    <text evidence="3 11">Belongs to the PrsA family.</text>
</comment>
<dbReference type="HAMAP" id="MF_01145">
    <property type="entry name" value="Foldase_PrsA"/>
    <property type="match status" value="1"/>
</dbReference>
<dbReference type="PANTHER" id="PTHR47245:SF1">
    <property type="entry name" value="FOLDASE PROTEIN PRSA"/>
    <property type="match status" value="1"/>
</dbReference>